<comment type="caution">
    <text evidence="2">The sequence shown here is derived from an EMBL/GenBank/DDBJ whole genome shotgun (WGS) entry which is preliminary data.</text>
</comment>
<dbReference type="EMBL" id="CAJNOK010024632">
    <property type="protein sequence ID" value="CAF1379299.1"/>
    <property type="molecule type" value="Genomic_DNA"/>
</dbReference>
<keyword evidence="6" id="KW-1185">Reference proteome</keyword>
<dbReference type="InterPro" id="IPR036691">
    <property type="entry name" value="Endo/exonu/phosph_ase_sf"/>
</dbReference>
<reference evidence="2" key="1">
    <citation type="submission" date="2021-02" db="EMBL/GenBank/DDBJ databases">
        <authorList>
            <person name="Nowell W R."/>
        </authorList>
    </citation>
    <scope>NUCLEOTIDE SEQUENCE</scope>
</reference>
<dbReference type="AlphaFoldDB" id="A0A814QSJ0"/>
<sequence length="384" mass="45289">MDKNVDKKNQRRYENFLLFNARSLKATVEEKVSGLPHVVKVTKLDLFIDYMHEYKPTIAVVVESWLNANISDDDLLIADYQSPLRKDRAGMTGGGILVYVRNNLPCKRLVELEDQLYETIFFSVTFPTNKTFVISACYRPDWVDVTASTNHLEKSLFEIRTKATYKFTNIVILGDFNAHCYEWCETKSSTSEGKHFHEFDILPTKDNISDVNKVIVLPKLYSKCDHDVVQISYSFLNTPIREYKWCIYDYRLTNWDLFRQELSNIDWFGLIHRLTLHDIVAAIENKISEIAYLVTPHKYITVRSNDKPWFTDKLRNMSKIKHDLYIIKCQQKTYTAEKEYMQASKKFEQECRREKKSYYRKLSTDMNTSSKRNKQIFLCINSPK</sequence>
<dbReference type="EMBL" id="CAJOBA010046317">
    <property type="protein sequence ID" value="CAF4187900.1"/>
    <property type="molecule type" value="Genomic_DNA"/>
</dbReference>
<dbReference type="PANTHER" id="PTHR47510">
    <property type="entry name" value="REVERSE TRANSCRIPTASE DOMAIN-CONTAINING PROTEIN"/>
    <property type="match status" value="1"/>
</dbReference>
<evidence type="ECO:0000313" key="6">
    <source>
        <dbReference type="Proteomes" id="UP000663829"/>
    </source>
</evidence>
<dbReference type="Proteomes" id="UP000681722">
    <property type="component" value="Unassembled WGS sequence"/>
</dbReference>
<name>A0A814QSJ0_9BILA</name>
<gene>
    <name evidence="2" type="ORF">GPM918_LOCUS19862</name>
    <name evidence="3" type="ORF">OVA965_LOCUS32036</name>
    <name evidence="4" type="ORF">SRO942_LOCUS19859</name>
    <name evidence="5" type="ORF">TMI583_LOCUS32886</name>
</gene>
<dbReference type="SUPFAM" id="SSF56219">
    <property type="entry name" value="DNase I-like"/>
    <property type="match status" value="1"/>
</dbReference>
<dbReference type="OrthoDB" id="411871at2759"/>
<evidence type="ECO:0000259" key="1">
    <source>
        <dbReference type="Pfam" id="PF14529"/>
    </source>
</evidence>
<dbReference type="PANTHER" id="PTHR47510:SF3">
    <property type="entry name" value="ENDO_EXONUCLEASE_PHOSPHATASE DOMAIN-CONTAINING PROTEIN"/>
    <property type="match status" value="1"/>
</dbReference>
<dbReference type="Proteomes" id="UP000677228">
    <property type="component" value="Unassembled WGS sequence"/>
</dbReference>
<accession>A0A814QSJ0</accession>
<dbReference type="Proteomes" id="UP000663829">
    <property type="component" value="Unassembled WGS sequence"/>
</dbReference>
<feature type="domain" description="Endonuclease/exonuclease/phosphatase" evidence="1">
    <location>
        <begin position="133"/>
        <end position="199"/>
    </location>
</feature>
<evidence type="ECO:0000313" key="3">
    <source>
        <dbReference type="EMBL" id="CAF1379299.1"/>
    </source>
</evidence>
<proteinExistence type="predicted"/>
<dbReference type="Gene3D" id="3.60.10.10">
    <property type="entry name" value="Endonuclease/exonuclease/phosphatase"/>
    <property type="match status" value="1"/>
</dbReference>
<evidence type="ECO:0000313" key="5">
    <source>
        <dbReference type="EMBL" id="CAF4187900.1"/>
    </source>
</evidence>
<dbReference type="Proteomes" id="UP000682733">
    <property type="component" value="Unassembled WGS sequence"/>
</dbReference>
<dbReference type="EMBL" id="CAJOBC010006130">
    <property type="protein sequence ID" value="CAF3888010.1"/>
    <property type="molecule type" value="Genomic_DNA"/>
</dbReference>
<evidence type="ECO:0000313" key="2">
    <source>
        <dbReference type="EMBL" id="CAF1124520.1"/>
    </source>
</evidence>
<dbReference type="Pfam" id="PF14529">
    <property type="entry name" value="Exo_endo_phos_2"/>
    <property type="match status" value="1"/>
</dbReference>
<protein>
    <recommendedName>
        <fullName evidence="1">Endonuclease/exonuclease/phosphatase domain-containing protein</fullName>
    </recommendedName>
</protein>
<evidence type="ECO:0000313" key="4">
    <source>
        <dbReference type="EMBL" id="CAF3888010.1"/>
    </source>
</evidence>
<organism evidence="2 6">
    <name type="scientific">Didymodactylos carnosus</name>
    <dbReference type="NCBI Taxonomy" id="1234261"/>
    <lineage>
        <taxon>Eukaryota</taxon>
        <taxon>Metazoa</taxon>
        <taxon>Spiralia</taxon>
        <taxon>Gnathifera</taxon>
        <taxon>Rotifera</taxon>
        <taxon>Eurotatoria</taxon>
        <taxon>Bdelloidea</taxon>
        <taxon>Philodinida</taxon>
        <taxon>Philodinidae</taxon>
        <taxon>Didymodactylos</taxon>
    </lineage>
</organism>
<dbReference type="InterPro" id="IPR005135">
    <property type="entry name" value="Endo/exonuclease/phosphatase"/>
</dbReference>
<dbReference type="EMBL" id="CAJNOQ010006130">
    <property type="protein sequence ID" value="CAF1124520.1"/>
    <property type="molecule type" value="Genomic_DNA"/>
</dbReference>